<dbReference type="GO" id="GO:0016020">
    <property type="term" value="C:membrane"/>
    <property type="evidence" value="ECO:0007669"/>
    <property type="project" value="UniProtKB-SubCell"/>
</dbReference>
<evidence type="ECO:0000256" key="3">
    <source>
        <dbReference type="ARBA" id="ARBA00022692"/>
    </source>
</evidence>
<evidence type="ECO:0000313" key="9">
    <source>
        <dbReference type="Proteomes" id="UP000002668"/>
    </source>
</evidence>
<dbReference type="PANTHER" id="PTHR16932">
    <property type="entry name" value="INTERFERON ALPHA-INDUCIBLE PROTEIN 27"/>
    <property type="match status" value="1"/>
</dbReference>
<keyword evidence="9" id="KW-1185">Reference proteome</keyword>
<evidence type="ECO:0000256" key="5">
    <source>
        <dbReference type="ARBA" id="ARBA00023136"/>
    </source>
</evidence>
<dbReference type="InParanoid" id="E4ZII5"/>
<dbReference type="eggNOG" id="ENOG502SCCP">
    <property type="taxonomic scope" value="Eukaryota"/>
</dbReference>
<feature type="region of interest" description="Disordered" evidence="6">
    <location>
        <begin position="250"/>
        <end position="271"/>
    </location>
</feature>
<dbReference type="RefSeq" id="XP_003834371.1">
    <property type="nucleotide sequence ID" value="XM_003834323.1"/>
</dbReference>
<dbReference type="HOGENOM" id="CLU_866382_0_0_1"/>
<reference evidence="9" key="1">
    <citation type="journal article" date="2011" name="Nat. Commun.">
        <title>Effector diversification within compartments of the Leptosphaeria maculans genome affected by Repeat-Induced Point mutations.</title>
        <authorList>
            <person name="Rouxel T."/>
            <person name="Grandaubert J."/>
            <person name="Hane J.K."/>
            <person name="Hoede C."/>
            <person name="van de Wouw A.P."/>
            <person name="Couloux A."/>
            <person name="Dominguez V."/>
            <person name="Anthouard V."/>
            <person name="Bally P."/>
            <person name="Bourras S."/>
            <person name="Cozijnsen A.J."/>
            <person name="Ciuffetti L.M."/>
            <person name="Degrave A."/>
            <person name="Dilmaghani A."/>
            <person name="Duret L."/>
            <person name="Fudal I."/>
            <person name="Goodwin S.B."/>
            <person name="Gout L."/>
            <person name="Glaser N."/>
            <person name="Linglin J."/>
            <person name="Kema G.H.J."/>
            <person name="Lapalu N."/>
            <person name="Lawrence C.B."/>
            <person name="May K."/>
            <person name="Meyer M."/>
            <person name="Ollivier B."/>
            <person name="Poulain J."/>
            <person name="Schoch C.L."/>
            <person name="Simon A."/>
            <person name="Spatafora J.W."/>
            <person name="Stachowiak A."/>
            <person name="Turgeon B.G."/>
            <person name="Tyler B.M."/>
            <person name="Vincent D."/>
            <person name="Weissenbach J."/>
            <person name="Amselem J."/>
            <person name="Quesneville H."/>
            <person name="Oliver R.P."/>
            <person name="Wincker P."/>
            <person name="Balesdent M.-H."/>
            <person name="Howlett B.J."/>
        </authorList>
    </citation>
    <scope>NUCLEOTIDE SEQUENCE [LARGE SCALE GENOMIC DNA]</scope>
    <source>
        <strain evidence="9">JN3 / isolate v23.1.3 / race Av1-4-5-6-7-8</strain>
    </source>
</reference>
<evidence type="ECO:0000256" key="7">
    <source>
        <dbReference type="SAM" id="Phobius"/>
    </source>
</evidence>
<dbReference type="Proteomes" id="UP000002668">
    <property type="component" value="Genome"/>
</dbReference>
<feature type="transmembrane region" description="Helical" evidence="7">
    <location>
        <begin position="204"/>
        <end position="228"/>
    </location>
</feature>
<evidence type="ECO:0000256" key="4">
    <source>
        <dbReference type="ARBA" id="ARBA00022989"/>
    </source>
</evidence>
<dbReference type="Pfam" id="PF06140">
    <property type="entry name" value="Ifi-6-16"/>
    <property type="match status" value="1"/>
</dbReference>
<proteinExistence type="inferred from homology"/>
<dbReference type="InterPro" id="IPR009311">
    <property type="entry name" value="IFI6/IFI27-like"/>
</dbReference>
<dbReference type="OrthoDB" id="440424at2759"/>
<keyword evidence="4 7" id="KW-1133">Transmembrane helix</keyword>
<feature type="transmembrane region" description="Helical" evidence="7">
    <location>
        <begin position="173"/>
        <end position="197"/>
    </location>
</feature>
<keyword evidence="5 7" id="KW-0472">Membrane</keyword>
<feature type="compositionally biased region" description="Acidic residues" evidence="6">
    <location>
        <begin position="252"/>
        <end position="262"/>
    </location>
</feature>
<dbReference type="GeneID" id="13284464"/>
<sequence length="271" mass="27994">MGNLFSKEKPISAAAIEEMYAAQAAAARAQGVNHPSEETPGESTHESQANVNDQTSDSGTEVDKNPFELPHRDLIAIQRTIEALSGSVPQNSAVSAACHLTLAVRAYYAKAAGAFEYAVAELRKMGVINVAKVLAAWIMARQWETAAIVVPLILVACTPAVLGVVGFGSGGIVAGSIAAGIQAGIGNVAAGSTFAVLTSAMMGGYGIFPVFGGVWGISTMVMGGIALWKRWRGSGDDGADHDCPLAIKYNDEDNSSDDDSDDSGAKGVMCN</sequence>
<protein>
    <submittedName>
        <fullName evidence="8">Predicted protein</fullName>
    </submittedName>
</protein>
<evidence type="ECO:0000313" key="8">
    <source>
        <dbReference type="EMBL" id="CBX91006.1"/>
    </source>
</evidence>
<name>E4ZII5_LEPMJ</name>
<dbReference type="PANTHER" id="PTHR16932:SF18">
    <property type="entry name" value="INTERFERON, ALPHA-INDUCIBLE PROTEIN 27-LIKE 2"/>
    <property type="match status" value="1"/>
</dbReference>
<dbReference type="AlphaFoldDB" id="E4ZII5"/>
<keyword evidence="3 7" id="KW-0812">Transmembrane</keyword>
<dbReference type="InterPro" id="IPR038213">
    <property type="entry name" value="IFI6/IFI27-like_sf"/>
</dbReference>
<evidence type="ECO:0000256" key="2">
    <source>
        <dbReference type="ARBA" id="ARBA00007262"/>
    </source>
</evidence>
<feature type="compositionally biased region" description="Polar residues" evidence="6">
    <location>
        <begin position="46"/>
        <end position="59"/>
    </location>
</feature>
<dbReference type="STRING" id="985895.E4ZII5"/>
<evidence type="ECO:0000256" key="1">
    <source>
        <dbReference type="ARBA" id="ARBA00004141"/>
    </source>
</evidence>
<gene>
    <name evidence="8" type="ORF">LEMA_P060400.1</name>
</gene>
<dbReference type="VEuPathDB" id="FungiDB:LEMA_P060400.1"/>
<dbReference type="Gene3D" id="6.10.110.10">
    <property type="match status" value="1"/>
</dbReference>
<accession>E4ZII5</accession>
<evidence type="ECO:0000256" key="6">
    <source>
        <dbReference type="SAM" id="MobiDB-lite"/>
    </source>
</evidence>
<comment type="similarity">
    <text evidence="2">Belongs to the IFI6/IFI27 family.</text>
</comment>
<feature type="transmembrane region" description="Helical" evidence="7">
    <location>
        <begin position="146"/>
        <end position="167"/>
    </location>
</feature>
<feature type="region of interest" description="Disordered" evidence="6">
    <location>
        <begin position="26"/>
        <end position="65"/>
    </location>
</feature>
<dbReference type="EMBL" id="FP929065">
    <property type="protein sequence ID" value="CBX91006.1"/>
    <property type="molecule type" value="Genomic_DNA"/>
</dbReference>
<comment type="subcellular location">
    <subcellularLocation>
        <location evidence="1">Membrane</location>
        <topology evidence="1">Multi-pass membrane protein</topology>
    </subcellularLocation>
</comment>
<organism evidence="9">
    <name type="scientific">Leptosphaeria maculans (strain JN3 / isolate v23.1.3 / race Av1-4-5-6-7-8)</name>
    <name type="common">Blackleg fungus</name>
    <name type="synonym">Phoma lingam</name>
    <dbReference type="NCBI Taxonomy" id="985895"/>
    <lineage>
        <taxon>Eukaryota</taxon>
        <taxon>Fungi</taxon>
        <taxon>Dikarya</taxon>
        <taxon>Ascomycota</taxon>
        <taxon>Pezizomycotina</taxon>
        <taxon>Dothideomycetes</taxon>
        <taxon>Pleosporomycetidae</taxon>
        <taxon>Pleosporales</taxon>
        <taxon>Pleosporineae</taxon>
        <taxon>Leptosphaeriaceae</taxon>
        <taxon>Plenodomus</taxon>
        <taxon>Plenodomus lingam/Leptosphaeria maculans species complex</taxon>
    </lineage>
</organism>